<dbReference type="Gene3D" id="1.20.58.1420">
    <property type="entry name" value="Dsl1p vesicle tethering complex, Tip20p subunit, domain B"/>
    <property type="match status" value="1"/>
</dbReference>
<dbReference type="GO" id="GO:0070939">
    <property type="term" value="C:Dsl1/NZR complex"/>
    <property type="evidence" value="ECO:0007669"/>
    <property type="project" value="InterPro"/>
</dbReference>
<gene>
    <name evidence="2" type="ORF">SERLA73DRAFT_103894</name>
</gene>
<dbReference type="STRING" id="936435.F8PNV8"/>
<keyword evidence="3" id="KW-1185">Reference proteome</keyword>
<sequence length="844" mass="94384">MPTAIFTPPIYAVAQNDALDSLDTLYKSLDDLHGIDATVLNAKSHKDDLEARFAASEKTVHAVVRETDSSARRYIDDGLRFTATRVGFTDKHATLALTLLKDIESHHRFSKELKTVKSYVYIVEHALALSESAIAELETASSFLSSSSPAMKSYRSLVSFFRSVSTACGAHPPNAAEPNYRQPHLVTFLRNVCDATWTRLKEILSTKLIPASEAIGWPTSLQWSMASTDIRDSFERSFKELLVLQEIGESLHNEDHGLPSDTKPGLYSLQTLINPIVLRYRYHFEMTRATNRVDRPEWYLTYIFNLIHDHKPFMEDVIQPWLHASGKKWSQVEAWPSYALLLLPLIRRKLSDTVPSLLEHPSILAHTVDESVAFDLSIRNLGIIPASYTNQAAEKAVDWTVSSAILDRKEWFEAWIDCERKFTENRYHDIISAPDAWHITDDDYSTVEKASHVELRPTNSARQVKALVQGLTSRYSSLPGFTQRTRFLTSIQLPVIESYYTRISKSLDAFEVLSSVLGVSGLVPGALGFSVRRRNLSGKDSTGGNSGAREGEQQDSGLEGTQRLIKALVSARYIQDALEGWGEDIFFLELWEEICHRAQAKGDRHTTDDRKVEDETRLPEGTIFEELLVEYAMLVERAENMIERQICGEVEGAISAYVAALDVGSSPVDYTAPSSGLHPALVLLSSHLTSLQQNLPMGTVTSLYRRIVNSIADYFWMKRIASRGRMRLSEAKVVKYECELWVTVCKSAMKASGGNAAAAAESGMGARWRVEGPWMKLVASGRVLAAEGDEWEGLVRAWRLGTDAAWEEGVRSVYGDGWDRRVGEGSAVVLGREEGGKVLRLRED</sequence>
<dbReference type="InterPro" id="IPR007528">
    <property type="entry name" value="RINT1_Tip20"/>
</dbReference>
<reference evidence="3" key="1">
    <citation type="journal article" date="2011" name="Science">
        <title>The plant cell wall-decomposing machinery underlies the functional diversity of forest fungi.</title>
        <authorList>
            <person name="Eastwood D.C."/>
            <person name="Floudas D."/>
            <person name="Binder M."/>
            <person name="Majcherczyk A."/>
            <person name="Schneider P."/>
            <person name="Aerts A."/>
            <person name="Asiegbu F.O."/>
            <person name="Baker S.E."/>
            <person name="Barry K."/>
            <person name="Bendiksby M."/>
            <person name="Blumentritt M."/>
            <person name="Coutinho P.M."/>
            <person name="Cullen D."/>
            <person name="de Vries R.P."/>
            <person name="Gathman A."/>
            <person name="Goodell B."/>
            <person name="Henrissat B."/>
            <person name="Ihrmark K."/>
            <person name="Kauserud H."/>
            <person name="Kohler A."/>
            <person name="LaButti K."/>
            <person name="Lapidus A."/>
            <person name="Lavin J.L."/>
            <person name="Lee Y.-H."/>
            <person name="Lindquist E."/>
            <person name="Lilly W."/>
            <person name="Lucas S."/>
            <person name="Morin E."/>
            <person name="Murat C."/>
            <person name="Oguiza J.A."/>
            <person name="Park J."/>
            <person name="Pisabarro A.G."/>
            <person name="Riley R."/>
            <person name="Rosling A."/>
            <person name="Salamov A."/>
            <person name="Schmidt O."/>
            <person name="Schmutz J."/>
            <person name="Skrede I."/>
            <person name="Stenlid J."/>
            <person name="Wiebenga A."/>
            <person name="Xie X."/>
            <person name="Kuees U."/>
            <person name="Hibbett D.S."/>
            <person name="Hoffmeister D."/>
            <person name="Hoegberg N."/>
            <person name="Martin F."/>
            <person name="Grigoriev I.V."/>
            <person name="Watkinson S.C."/>
        </authorList>
    </citation>
    <scope>NUCLEOTIDE SEQUENCE [LARGE SCALE GENOMIC DNA]</scope>
    <source>
        <strain evidence="3">strain S7.3</strain>
    </source>
</reference>
<organism evidence="3">
    <name type="scientific">Serpula lacrymans var. lacrymans (strain S7.3)</name>
    <name type="common">Dry rot fungus</name>
    <dbReference type="NCBI Taxonomy" id="936435"/>
    <lineage>
        <taxon>Eukaryota</taxon>
        <taxon>Fungi</taxon>
        <taxon>Dikarya</taxon>
        <taxon>Basidiomycota</taxon>
        <taxon>Agaricomycotina</taxon>
        <taxon>Agaricomycetes</taxon>
        <taxon>Agaricomycetidae</taxon>
        <taxon>Boletales</taxon>
        <taxon>Coniophorineae</taxon>
        <taxon>Serpulaceae</taxon>
        <taxon>Serpula</taxon>
    </lineage>
</organism>
<dbReference type="OrthoDB" id="407410at2759"/>
<dbReference type="InterPro" id="IPR042042">
    <property type="entry name" value="Tip20p_domB"/>
</dbReference>
<dbReference type="PANTHER" id="PTHR13520">
    <property type="entry name" value="RAD50-INTERACTING PROTEIN 1 RINT-1"/>
    <property type="match status" value="1"/>
</dbReference>
<evidence type="ECO:0000313" key="2">
    <source>
        <dbReference type="EMBL" id="EGO01835.1"/>
    </source>
</evidence>
<dbReference type="InParanoid" id="F8PNV8"/>
<dbReference type="GO" id="GO:0006888">
    <property type="term" value="P:endoplasmic reticulum to Golgi vesicle-mediated transport"/>
    <property type="evidence" value="ECO:0007669"/>
    <property type="project" value="InterPro"/>
</dbReference>
<evidence type="ECO:0000313" key="3">
    <source>
        <dbReference type="Proteomes" id="UP000008063"/>
    </source>
</evidence>
<dbReference type="PROSITE" id="PS51386">
    <property type="entry name" value="RINT1_TIP20"/>
    <property type="match status" value="1"/>
</dbReference>
<dbReference type="AlphaFoldDB" id="F8PNV8"/>
<dbReference type="Gene3D" id="1.20.58.670">
    <property type="entry name" value="Dsl1p vesicle tethering complex, Tip20p subunit, domain D"/>
    <property type="match status" value="1"/>
</dbReference>
<dbReference type="OMA" id="FRTGWVE"/>
<dbReference type="EMBL" id="GL945477">
    <property type="protein sequence ID" value="EGO01835.1"/>
    <property type="molecule type" value="Genomic_DNA"/>
</dbReference>
<dbReference type="GO" id="GO:0060628">
    <property type="term" value="P:regulation of ER to Golgi vesicle-mediated transport"/>
    <property type="evidence" value="ECO:0007669"/>
    <property type="project" value="TreeGrafter"/>
</dbReference>
<name>F8PNV8_SERL3</name>
<accession>F8PNV8</accession>
<dbReference type="Proteomes" id="UP000008063">
    <property type="component" value="Unassembled WGS sequence"/>
</dbReference>
<dbReference type="HOGENOM" id="CLU_015529_0_0_1"/>
<evidence type="ECO:0008006" key="4">
    <source>
        <dbReference type="Google" id="ProtNLM"/>
    </source>
</evidence>
<feature type="region of interest" description="Disordered" evidence="1">
    <location>
        <begin position="538"/>
        <end position="558"/>
    </location>
</feature>
<dbReference type="eggNOG" id="KOG2218">
    <property type="taxonomic scope" value="Eukaryota"/>
</dbReference>
<proteinExistence type="predicted"/>
<protein>
    <recommendedName>
        <fullName evidence="4">RAD50-interacting protein 1</fullName>
    </recommendedName>
</protein>
<dbReference type="Pfam" id="PF04437">
    <property type="entry name" value="RINT1_TIP1"/>
    <property type="match status" value="1"/>
</dbReference>
<dbReference type="InterPro" id="IPR042044">
    <property type="entry name" value="EXOC6PINT-1/Sec15/Tip20_C_dom2"/>
</dbReference>
<dbReference type="GO" id="GO:0006890">
    <property type="term" value="P:retrograde vesicle-mediated transport, Golgi to endoplasmic reticulum"/>
    <property type="evidence" value="ECO:0007669"/>
    <property type="project" value="InterPro"/>
</dbReference>
<dbReference type="PANTHER" id="PTHR13520:SF0">
    <property type="entry name" value="RAD50-INTERACTING PROTEIN 1"/>
    <property type="match status" value="1"/>
</dbReference>
<evidence type="ECO:0000256" key="1">
    <source>
        <dbReference type="SAM" id="MobiDB-lite"/>
    </source>
</evidence>